<keyword evidence="2" id="KW-1185">Reference proteome</keyword>
<reference evidence="1 2" key="1">
    <citation type="submission" date="2024-01" db="EMBL/GenBank/DDBJ databases">
        <authorList>
            <person name="Allen C."/>
            <person name="Tagirdzhanova G."/>
        </authorList>
    </citation>
    <scope>NUCLEOTIDE SEQUENCE [LARGE SCALE GENOMIC DNA]</scope>
    <source>
        <strain evidence="1 2">CBS 119000</strain>
    </source>
</reference>
<dbReference type="PANTHER" id="PTHR21310:SF15">
    <property type="entry name" value="AMINOGLYCOSIDE PHOSPHOTRANSFERASE DOMAIN-CONTAINING PROTEIN"/>
    <property type="match status" value="1"/>
</dbReference>
<dbReference type="InterPro" id="IPR051678">
    <property type="entry name" value="AGP_Transferase"/>
</dbReference>
<evidence type="ECO:0000313" key="2">
    <source>
        <dbReference type="Proteomes" id="UP001642502"/>
    </source>
</evidence>
<dbReference type="Proteomes" id="UP001642502">
    <property type="component" value="Unassembled WGS sequence"/>
</dbReference>
<protein>
    <recommendedName>
        <fullName evidence="3">Aminoglycoside phosphotransferase domain-containing protein</fullName>
    </recommendedName>
</protein>
<organism evidence="1 2">
    <name type="scientific">Sporothrix epigloea</name>
    <dbReference type="NCBI Taxonomy" id="1892477"/>
    <lineage>
        <taxon>Eukaryota</taxon>
        <taxon>Fungi</taxon>
        <taxon>Dikarya</taxon>
        <taxon>Ascomycota</taxon>
        <taxon>Pezizomycotina</taxon>
        <taxon>Sordariomycetes</taxon>
        <taxon>Sordariomycetidae</taxon>
        <taxon>Ophiostomatales</taxon>
        <taxon>Ophiostomataceae</taxon>
        <taxon>Sporothrix</taxon>
    </lineage>
</organism>
<accession>A0ABP0DTA6</accession>
<evidence type="ECO:0008006" key="3">
    <source>
        <dbReference type="Google" id="ProtNLM"/>
    </source>
</evidence>
<evidence type="ECO:0000313" key="1">
    <source>
        <dbReference type="EMBL" id="CAK7271447.1"/>
    </source>
</evidence>
<sequence>MSHLAEMHFDKIGSLVQDENGNYSIGECLSPALNWKLRDKLEDIDRGPFDHESQYFRSLISIFVTHAKEMYLGPHVFFAPTPRLSEYSNLASLKQAEKRWHNFFSEESFDEIKNCLSYCIAGDFLYEMISRLTSTSPFVLSHPDLHFGNIFVDEDFNITSIIDWSSTTTVPMSELLAGPRINSSLATPKQALVAAFRSGFCQRDQSVEPEQWRTADKIWHFTRLVSMRTLQDYTHFKALYDLVYENDFDNIPKMFYERSMEERGRALYAKFLQEEMEWEAEEEQDKEQEDDEECYVDDSENPAIAMKLNLMSEMNHNFIADKRLWQWIEKALQLAEEET</sequence>
<dbReference type="SUPFAM" id="SSF56112">
    <property type="entry name" value="Protein kinase-like (PK-like)"/>
    <property type="match status" value="1"/>
</dbReference>
<dbReference type="EMBL" id="CAWUON010000073">
    <property type="protein sequence ID" value="CAK7271447.1"/>
    <property type="molecule type" value="Genomic_DNA"/>
</dbReference>
<gene>
    <name evidence="1" type="ORF">SEPCBS119000_004609</name>
</gene>
<dbReference type="InterPro" id="IPR011009">
    <property type="entry name" value="Kinase-like_dom_sf"/>
</dbReference>
<proteinExistence type="predicted"/>
<dbReference type="PANTHER" id="PTHR21310">
    <property type="entry name" value="AMINOGLYCOSIDE PHOSPHOTRANSFERASE-RELATED-RELATED"/>
    <property type="match status" value="1"/>
</dbReference>
<comment type="caution">
    <text evidence="1">The sequence shown here is derived from an EMBL/GenBank/DDBJ whole genome shotgun (WGS) entry which is preliminary data.</text>
</comment>
<name>A0ABP0DTA6_9PEZI</name>